<reference evidence="1" key="1">
    <citation type="submission" date="2018-11" db="EMBL/GenBank/DDBJ databases">
        <authorList>
            <person name="Grassa J C."/>
        </authorList>
    </citation>
    <scope>NUCLEOTIDE SEQUENCE [LARGE SCALE GENOMIC DNA]</scope>
</reference>
<dbReference type="Gramene" id="evm.model.09.1477">
    <property type="protein sequence ID" value="cds.evm.model.09.1477"/>
    <property type="gene ID" value="evm.TU.09.1477"/>
</dbReference>
<dbReference type="AlphaFoldDB" id="A0A803QEK1"/>
<evidence type="ECO:0000313" key="1">
    <source>
        <dbReference type="EnsemblPlants" id="cds.evm.model.09.1477"/>
    </source>
</evidence>
<reference evidence="1" key="2">
    <citation type="submission" date="2021-03" db="UniProtKB">
        <authorList>
            <consortium name="EnsemblPlants"/>
        </authorList>
    </citation>
    <scope>IDENTIFICATION</scope>
</reference>
<evidence type="ECO:0000313" key="2">
    <source>
        <dbReference type="Proteomes" id="UP000596661"/>
    </source>
</evidence>
<dbReference type="EMBL" id="UZAU01000772">
    <property type="status" value="NOT_ANNOTATED_CDS"/>
    <property type="molecule type" value="Genomic_DNA"/>
</dbReference>
<protein>
    <submittedName>
        <fullName evidence="1">Uncharacterized protein</fullName>
    </submittedName>
</protein>
<accession>A0A803QEK1</accession>
<keyword evidence="2" id="KW-1185">Reference proteome</keyword>
<organism evidence="1 2">
    <name type="scientific">Cannabis sativa</name>
    <name type="common">Hemp</name>
    <name type="synonym">Marijuana</name>
    <dbReference type="NCBI Taxonomy" id="3483"/>
    <lineage>
        <taxon>Eukaryota</taxon>
        <taxon>Viridiplantae</taxon>
        <taxon>Streptophyta</taxon>
        <taxon>Embryophyta</taxon>
        <taxon>Tracheophyta</taxon>
        <taxon>Spermatophyta</taxon>
        <taxon>Magnoliopsida</taxon>
        <taxon>eudicotyledons</taxon>
        <taxon>Gunneridae</taxon>
        <taxon>Pentapetalae</taxon>
        <taxon>rosids</taxon>
        <taxon>fabids</taxon>
        <taxon>Rosales</taxon>
        <taxon>Cannabaceae</taxon>
        <taxon>Cannabis</taxon>
    </lineage>
</organism>
<name>A0A803QEK1_CANSA</name>
<sequence>MGFKGWPLDLLAGLGGLLRKVKTRFRGLQNTLAGPTPTRLASPSTTKCGEESSVTKAASEFEASSTGFSSCGWSSGLGEYCISFNRDHGSGTERNRCGWHRSVWEGFLGRNIRILLPIQLWEKAIGEMVICSVGWIWEERVEGGRF</sequence>
<dbReference type="Proteomes" id="UP000596661">
    <property type="component" value="Chromosome 9"/>
</dbReference>
<dbReference type="EnsemblPlants" id="evm.model.09.1477">
    <property type="protein sequence ID" value="cds.evm.model.09.1477"/>
    <property type="gene ID" value="evm.TU.09.1477"/>
</dbReference>
<proteinExistence type="predicted"/>